<gene>
    <name evidence="2" type="ORF">J2S45_001788</name>
</gene>
<feature type="domain" description="DUF4037" evidence="1">
    <location>
        <begin position="114"/>
        <end position="213"/>
    </location>
</feature>
<comment type="caution">
    <text evidence="2">The sequence shown here is derived from an EMBL/GenBank/DDBJ whole genome shotgun (WGS) entry which is preliminary data.</text>
</comment>
<evidence type="ECO:0000313" key="3">
    <source>
        <dbReference type="Proteomes" id="UP001230145"/>
    </source>
</evidence>
<dbReference type="Pfam" id="PF13228">
    <property type="entry name" value="DUF4037"/>
    <property type="match status" value="1"/>
</dbReference>
<evidence type="ECO:0000259" key="1">
    <source>
        <dbReference type="Pfam" id="PF13228"/>
    </source>
</evidence>
<dbReference type="EMBL" id="JAUSQL010000001">
    <property type="protein sequence ID" value="MDP9833109.1"/>
    <property type="molecule type" value="Genomic_DNA"/>
</dbReference>
<name>A0ABT9PK62_9ACTO</name>
<organism evidence="2 3">
    <name type="scientific">Trueperella abortisuis</name>
    <dbReference type="NCBI Taxonomy" id="445930"/>
    <lineage>
        <taxon>Bacteria</taxon>
        <taxon>Bacillati</taxon>
        <taxon>Actinomycetota</taxon>
        <taxon>Actinomycetes</taxon>
        <taxon>Actinomycetales</taxon>
        <taxon>Actinomycetaceae</taxon>
        <taxon>Trueperella</taxon>
    </lineage>
</organism>
<accession>A0ABT9PK62</accession>
<proteinExistence type="predicted"/>
<dbReference type="RefSeq" id="WP_307635176.1">
    <property type="nucleotide sequence ID" value="NZ_CP133407.1"/>
</dbReference>
<sequence length="293" mass="32633">MSEPFISGLERSRLLWMIDVAPALESGVPDLYPYLAAGLVGDGSDCFGYDDPISADHDCATRVKIWIPIGVGGEGATWRIRAAVDRGEVIVEEIPTFYRRFTGLDHTPRTWRQWLAIPPRNLAAATNGDVFFDAPGKFSQRRAELTAFYPFDVQLKLLEGSVLRMGQAGQYNYPRCLARGERVAAELAKSIFMNAALSVIFILNSRYMPFYKWAHRAARDLPVLGKTGADALERIALAADATEEIENLSLVILHELQARSLTSGSSTFLVDHAPVLRGQIIDPELREENPWKR</sequence>
<reference evidence="2 3" key="1">
    <citation type="submission" date="2023-07" db="EMBL/GenBank/DDBJ databases">
        <title>Sequencing the genomes of 1000 actinobacteria strains.</title>
        <authorList>
            <person name="Klenk H.-P."/>
        </authorList>
    </citation>
    <scope>NUCLEOTIDE SEQUENCE [LARGE SCALE GENOMIC DNA]</scope>
    <source>
        <strain evidence="2 3">DSM 19515</strain>
    </source>
</reference>
<dbReference type="Proteomes" id="UP001230145">
    <property type="component" value="Unassembled WGS sequence"/>
</dbReference>
<dbReference type="InterPro" id="IPR025117">
    <property type="entry name" value="DUF4037"/>
</dbReference>
<keyword evidence="3" id="KW-1185">Reference proteome</keyword>
<protein>
    <recommendedName>
        <fullName evidence="1">DUF4037 domain-containing protein</fullName>
    </recommendedName>
</protein>
<evidence type="ECO:0000313" key="2">
    <source>
        <dbReference type="EMBL" id="MDP9833109.1"/>
    </source>
</evidence>